<dbReference type="PANTHER" id="PTHR28083:SF1">
    <property type="entry name" value="GOOD FOR FULL DBP5 ACTIVITY PROTEIN 2"/>
    <property type="match status" value="1"/>
</dbReference>
<sequence>MAQANGSSEGLPEVFVQLKYVLFSWPNTPLLKRDGLARNWFKTRSTMATFVETLGGFPVTVYEATLPGLVPELFLAQHQVDRMINDLSNLMGPSRAKASFRETAYHHRAELVKGAKSGAAAAAAVAGLSSPEAPPIQTHEFKTQEELERRFGQLKDGDDWRSTTTHWQELRRAQLAWKHCREGVATGTLPGEPHYVAIDVETWEHDHDLITEVGLACLRFTKNGGSQFTTRHYVVAENADRRNGRFCPDARDHFQFGQSTVLPRAQIAKELSDLLTPAQTTGPAVLLLHDHRGDIASLTALGLNLNVFERNPLLPDPETAPDYAEGGSFLLDTQRLYSGFSRRKRQVRLEDACKSLGVALPGGDSLAYHNSGNDAWATLAVFVKLMDAYIGETVNDAKPPGWTVGGR</sequence>
<name>A0A2S5BEY6_9BASI</name>
<evidence type="ECO:0000313" key="2">
    <source>
        <dbReference type="EMBL" id="POY75336.1"/>
    </source>
</evidence>
<dbReference type="AlphaFoldDB" id="A0A2S5BEY6"/>
<dbReference type="InterPro" id="IPR012337">
    <property type="entry name" value="RNaseH-like_sf"/>
</dbReference>
<protein>
    <recommendedName>
        <fullName evidence="1">Gfd2/YDR514C-like C-terminal domain-containing protein</fullName>
    </recommendedName>
</protein>
<keyword evidence="3" id="KW-1185">Reference proteome</keyword>
<comment type="caution">
    <text evidence="2">The sequence shown here is derived from an EMBL/GenBank/DDBJ whole genome shotgun (WGS) entry which is preliminary data.</text>
</comment>
<dbReference type="GO" id="GO:0005634">
    <property type="term" value="C:nucleus"/>
    <property type="evidence" value="ECO:0007669"/>
    <property type="project" value="TreeGrafter"/>
</dbReference>
<reference evidence="2 3" key="1">
    <citation type="journal article" date="2018" name="Front. Microbiol.">
        <title>Prospects for Fungal Bioremediation of Acidic Radioactive Waste Sites: Characterization and Genome Sequence of Rhodotorula taiwanensis MD1149.</title>
        <authorList>
            <person name="Tkavc R."/>
            <person name="Matrosova V.Y."/>
            <person name="Grichenko O.E."/>
            <person name="Gostincar C."/>
            <person name="Volpe R.P."/>
            <person name="Klimenkova P."/>
            <person name="Gaidamakova E.K."/>
            <person name="Zhou C.E."/>
            <person name="Stewart B.J."/>
            <person name="Lyman M.G."/>
            <person name="Malfatti S.A."/>
            <person name="Rubinfeld B."/>
            <person name="Courtot M."/>
            <person name="Singh J."/>
            <person name="Dalgard C.L."/>
            <person name="Hamilton T."/>
            <person name="Frey K.G."/>
            <person name="Gunde-Cimerman N."/>
            <person name="Dugan L."/>
            <person name="Daly M.J."/>
        </authorList>
    </citation>
    <scope>NUCLEOTIDE SEQUENCE [LARGE SCALE GENOMIC DNA]</scope>
    <source>
        <strain evidence="2 3">MD1149</strain>
    </source>
</reference>
<dbReference type="Proteomes" id="UP000237144">
    <property type="component" value="Unassembled WGS sequence"/>
</dbReference>
<organism evidence="2 3">
    <name type="scientific">Rhodotorula taiwanensis</name>
    <dbReference type="NCBI Taxonomy" id="741276"/>
    <lineage>
        <taxon>Eukaryota</taxon>
        <taxon>Fungi</taxon>
        <taxon>Dikarya</taxon>
        <taxon>Basidiomycota</taxon>
        <taxon>Pucciniomycotina</taxon>
        <taxon>Microbotryomycetes</taxon>
        <taxon>Sporidiobolales</taxon>
        <taxon>Sporidiobolaceae</taxon>
        <taxon>Rhodotorula</taxon>
    </lineage>
</organism>
<proteinExistence type="predicted"/>
<accession>A0A2S5BEY6</accession>
<evidence type="ECO:0000259" key="1">
    <source>
        <dbReference type="Pfam" id="PF21762"/>
    </source>
</evidence>
<dbReference type="Gene3D" id="3.30.420.10">
    <property type="entry name" value="Ribonuclease H-like superfamily/Ribonuclease H"/>
    <property type="match status" value="1"/>
</dbReference>
<feature type="domain" description="Gfd2/YDR514C-like C-terminal" evidence="1">
    <location>
        <begin position="195"/>
        <end position="384"/>
    </location>
</feature>
<dbReference type="InterPro" id="IPR036397">
    <property type="entry name" value="RNaseH_sf"/>
</dbReference>
<dbReference type="STRING" id="741276.A0A2S5BEY6"/>
<gene>
    <name evidence="2" type="ORF">BMF94_1564</name>
</gene>
<dbReference type="Pfam" id="PF21762">
    <property type="entry name" value="DEDDh_C"/>
    <property type="match status" value="1"/>
</dbReference>
<evidence type="ECO:0000313" key="3">
    <source>
        <dbReference type="Proteomes" id="UP000237144"/>
    </source>
</evidence>
<dbReference type="OrthoDB" id="5953249at2759"/>
<dbReference type="GO" id="GO:0003676">
    <property type="term" value="F:nucleic acid binding"/>
    <property type="evidence" value="ECO:0007669"/>
    <property type="project" value="InterPro"/>
</dbReference>
<dbReference type="InterPro" id="IPR040151">
    <property type="entry name" value="Gfd2/YDR514C-like"/>
</dbReference>
<dbReference type="SUPFAM" id="SSF53098">
    <property type="entry name" value="Ribonuclease H-like"/>
    <property type="match status" value="1"/>
</dbReference>
<dbReference type="EMBL" id="PJQD01000017">
    <property type="protein sequence ID" value="POY75336.1"/>
    <property type="molecule type" value="Genomic_DNA"/>
</dbReference>
<dbReference type="PANTHER" id="PTHR28083">
    <property type="entry name" value="GOOD FOR FULL DBP5 ACTIVITY PROTEIN 2"/>
    <property type="match status" value="1"/>
</dbReference>
<dbReference type="InterPro" id="IPR048519">
    <property type="entry name" value="Gfd2/YDR514C-like_C"/>
</dbReference>